<reference evidence="7" key="1">
    <citation type="submission" date="2020-12" db="EMBL/GenBank/DDBJ databases">
        <title>Bacterial novel species Mucilaginibacter sp. SD-g isolated from soil.</title>
        <authorList>
            <person name="Jung H.-Y."/>
        </authorList>
    </citation>
    <scope>NUCLEOTIDE SEQUENCE</scope>
    <source>
        <strain evidence="7">SD-g</strain>
    </source>
</reference>
<dbReference type="EMBL" id="JAEHFW010000001">
    <property type="protein sequence ID" value="MBK0378899.1"/>
    <property type="molecule type" value="Genomic_DNA"/>
</dbReference>
<dbReference type="InterPro" id="IPR050553">
    <property type="entry name" value="Thioredoxin_ResA/DsbE_sf"/>
</dbReference>
<comment type="caution">
    <text evidence="7">The sequence shown here is derived from an EMBL/GenBank/DDBJ whole genome shotgun (WGS) entry which is preliminary data.</text>
</comment>
<dbReference type="PANTHER" id="PTHR42852">
    <property type="entry name" value="THIOL:DISULFIDE INTERCHANGE PROTEIN DSBE"/>
    <property type="match status" value="1"/>
</dbReference>
<gene>
    <name evidence="7" type="ORF">I5M19_06250</name>
</gene>
<protein>
    <submittedName>
        <fullName evidence="7">TlpA family protein disulfide reductase</fullName>
    </submittedName>
</protein>
<sequence>MKKFKLILFLLITFLNNITFAQKSVTIIFRYNPDSLKKDSFYFPLKRPFDNRSFGQYHNYPEKIVSVRHQNDFFETICHYTVKDSSCVFLGDGFGYKTFVIPDDTLIVNVNSISHPATKINGRYARPWFHNINIEGKNKFTYMLFDSLAHQGGALGWSGDVNYNNTTDLSSFCKLVDEKYKARLLFLEKYNDNHHIANVFINLARSEIYAAFINNLLRPLLKGIDLEMYPPSYRDVILKARFTDPSTYFKTSVYSSTAYSLTSSIARQNSGAKPYDNDDLISIYNLIKQSYPDTIKNHLLTTHLSNFLGNPNLIYPAFDSLLTDFKVNCKNNLYVHFLDSLYSKKKAAVIKKYTLDDAMSSKIIDINGQTAEINNLFKLKPVLIICWASWCVPCIKEMPFEKKLQREFKDKIDFIYLSFDKNKSAWENKSKALNIGLSNYLLIQQFTSNFAHFYQLSSLPYYVLYDKNGNKIEIKDLRPSNDSFKDLLKKL</sequence>
<evidence type="ECO:0000256" key="5">
    <source>
        <dbReference type="SAM" id="SignalP"/>
    </source>
</evidence>
<keyword evidence="3" id="KW-1015">Disulfide bond</keyword>
<keyword evidence="2" id="KW-0201">Cytochrome c-type biogenesis</keyword>
<evidence type="ECO:0000256" key="2">
    <source>
        <dbReference type="ARBA" id="ARBA00022748"/>
    </source>
</evidence>
<dbReference type="GO" id="GO:0030313">
    <property type="term" value="C:cell envelope"/>
    <property type="evidence" value="ECO:0007669"/>
    <property type="project" value="UniProtKB-SubCell"/>
</dbReference>
<feature type="chain" id="PRO_5036698205" evidence="5">
    <location>
        <begin position="22"/>
        <end position="491"/>
    </location>
</feature>
<dbReference type="PROSITE" id="PS51352">
    <property type="entry name" value="THIOREDOXIN_2"/>
    <property type="match status" value="1"/>
</dbReference>
<name>A0A934PRR4_9SPHI</name>
<organism evidence="7 8">
    <name type="scientific">Mucilaginibacter segetis</name>
    <dbReference type="NCBI Taxonomy" id="2793071"/>
    <lineage>
        <taxon>Bacteria</taxon>
        <taxon>Pseudomonadati</taxon>
        <taxon>Bacteroidota</taxon>
        <taxon>Sphingobacteriia</taxon>
        <taxon>Sphingobacteriales</taxon>
        <taxon>Sphingobacteriaceae</taxon>
        <taxon>Mucilaginibacter</taxon>
    </lineage>
</organism>
<keyword evidence="4" id="KW-0676">Redox-active center</keyword>
<dbReference type="Gene3D" id="3.40.30.10">
    <property type="entry name" value="Glutaredoxin"/>
    <property type="match status" value="1"/>
</dbReference>
<feature type="domain" description="Thioredoxin" evidence="6">
    <location>
        <begin position="352"/>
        <end position="491"/>
    </location>
</feature>
<comment type="subcellular location">
    <subcellularLocation>
        <location evidence="1">Cell envelope</location>
    </subcellularLocation>
</comment>
<dbReference type="PANTHER" id="PTHR42852:SF6">
    <property type="entry name" value="THIOL:DISULFIDE INTERCHANGE PROTEIN DSBE"/>
    <property type="match status" value="1"/>
</dbReference>
<feature type="signal peptide" evidence="5">
    <location>
        <begin position="1"/>
        <end position="21"/>
    </location>
</feature>
<dbReference type="InterPro" id="IPR012336">
    <property type="entry name" value="Thioredoxin-like_fold"/>
</dbReference>
<evidence type="ECO:0000313" key="7">
    <source>
        <dbReference type="EMBL" id="MBK0378899.1"/>
    </source>
</evidence>
<dbReference type="AlphaFoldDB" id="A0A934PRR4"/>
<evidence type="ECO:0000256" key="3">
    <source>
        <dbReference type="ARBA" id="ARBA00023157"/>
    </source>
</evidence>
<keyword evidence="8" id="KW-1185">Reference proteome</keyword>
<evidence type="ECO:0000256" key="1">
    <source>
        <dbReference type="ARBA" id="ARBA00004196"/>
    </source>
</evidence>
<dbReference type="Proteomes" id="UP000613193">
    <property type="component" value="Unassembled WGS sequence"/>
</dbReference>
<evidence type="ECO:0000256" key="4">
    <source>
        <dbReference type="ARBA" id="ARBA00023284"/>
    </source>
</evidence>
<dbReference type="GO" id="GO:0017004">
    <property type="term" value="P:cytochrome complex assembly"/>
    <property type="evidence" value="ECO:0007669"/>
    <property type="project" value="UniProtKB-KW"/>
</dbReference>
<dbReference type="Pfam" id="PF13905">
    <property type="entry name" value="Thioredoxin_8"/>
    <property type="match status" value="1"/>
</dbReference>
<dbReference type="InterPro" id="IPR013766">
    <property type="entry name" value="Thioredoxin_domain"/>
</dbReference>
<dbReference type="InterPro" id="IPR036249">
    <property type="entry name" value="Thioredoxin-like_sf"/>
</dbReference>
<evidence type="ECO:0000313" key="8">
    <source>
        <dbReference type="Proteomes" id="UP000613193"/>
    </source>
</evidence>
<proteinExistence type="predicted"/>
<dbReference type="CDD" id="cd02966">
    <property type="entry name" value="TlpA_like_family"/>
    <property type="match status" value="1"/>
</dbReference>
<accession>A0A934PRR4</accession>
<dbReference type="SUPFAM" id="SSF52833">
    <property type="entry name" value="Thioredoxin-like"/>
    <property type="match status" value="1"/>
</dbReference>
<keyword evidence="5" id="KW-0732">Signal</keyword>
<dbReference type="RefSeq" id="WP_200065346.1">
    <property type="nucleotide sequence ID" value="NZ_JAEHFW010000001.1"/>
</dbReference>
<evidence type="ECO:0000259" key="6">
    <source>
        <dbReference type="PROSITE" id="PS51352"/>
    </source>
</evidence>